<gene>
    <name evidence="2" type="primary">pgl</name>
    <name evidence="2" type="ORF">A0H81_10173</name>
</gene>
<accession>A0A1C7LZX1</accession>
<comment type="similarity">
    <text evidence="1">Belongs to the cycloisomerase 2 family.</text>
</comment>
<dbReference type="GO" id="GO:0017057">
    <property type="term" value="F:6-phosphogluconolactonase activity"/>
    <property type="evidence" value="ECO:0007669"/>
    <property type="project" value="TreeGrafter"/>
</dbReference>
<dbReference type="PANTHER" id="PTHR30344:SF1">
    <property type="entry name" value="6-PHOSPHOGLUCONOLACTONASE"/>
    <property type="match status" value="1"/>
</dbReference>
<dbReference type="InterPro" id="IPR015943">
    <property type="entry name" value="WD40/YVTN_repeat-like_dom_sf"/>
</dbReference>
<dbReference type="InterPro" id="IPR019405">
    <property type="entry name" value="Lactonase_7-beta_prop"/>
</dbReference>
<evidence type="ECO:0000313" key="2">
    <source>
        <dbReference type="EMBL" id="OBZ69776.1"/>
    </source>
</evidence>
<dbReference type="InterPro" id="IPR011048">
    <property type="entry name" value="Haem_d1_sf"/>
</dbReference>
<dbReference type="InterPro" id="IPR050282">
    <property type="entry name" value="Cycloisomerase_2"/>
</dbReference>
<dbReference type="AlphaFoldDB" id="A0A1C7LZX1"/>
<evidence type="ECO:0000256" key="1">
    <source>
        <dbReference type="ARBA" id="ARBA00005564"/>
    </source>
</evidence>
<dbReference type="Pfam" id="PF10282">
    <property type="entry name" value="Lactonase"/>
    <property type="match status" value="2"/>
</dbReference>
<dbReference type="EMBL" id="LUGG01000015">
    <property type="protein sequence ID" value="OBZ69776.1"/>
    <property type="molecule type" value="Genomic_DNA"/>
</dbReference>
<dbReference type="OMA" id="VGFHPSW"/>
<dbReference type="Proteomes" id="UP000092993">
    <property type="component" value="Unassembled WGS sequence"/>
</dbReference>
<protein>
    <submittedName>
        <fullName evidence="2">6-phosphogluconolactonase</fullName>
    </submittedName>
</protein>
<sequence length="292" mass="30936">MIYHILVASYTNEIYTLAFDPDVPSLTLASSLTVGHHPSWITRHPTDTSLIFTGLEQPDGKVVALRYDAEGRGTIVGEAPSGGGHPCSLLATKDQLLIGNYLPGTFATIPLSPEPPHLQGPPAVVAFTGTGPNVQRQSAPHQHQVALHPRARSWHVDYAPGAGPRHIAFHDDIMYTVLELANEVTAHRVPPLPTPPTLLSTAPTMRVFPDAAHMLAGEILVAPPSTVCPAPFVYVSNRDDPSSEGDAIAVFSADGTLTRVAEVRTELQHVRGMVVGGRVGNGSSQVGCMAPG</sequence>
<evidence type="ECO:0000313" key="3">
    <source>
        <dbReference type="Proteomes" id="UP000092993"/>
    </source>
</evidence>
<dbReference type="Gene3D" id="2.130.10.10">
    <property type="entry name" value="YVTN repeat-like/Quinoprotein amine dehydrogenase"/>
    <property type="match status" value="2"/>
</dbReference>
<comment type="caution">
    <text evidence="2">The sequence shown here is derived from an EMBL/GenBank/DDBJ whole genome shotgun (WGS) entry which is preliminary data.</text>
</comment>
<dbReference type="PANTHER" id="PTHR30344">
    <property type="entry name" value="6-PHOSPHOGLUCONOLACTONASE-RELATED"/>
    <property type="match status" value="1"/>
</dbReference>
<keyword evidence="3" id="KW-1185">Reference proteome</keyword>
<name>A0A1C7LZX1_GRIFR</name>
<proteinExistence type="inferred from homology"/>
<reference evidence="2 3" key="1">
    <citation type="submission" date="2016-03" db="EMBL/GenBank/DDBJ databases">
        <title>Whole genome sequencing of Grifola frondosa 9006-11.</title>
        <authorList>
            <person name="Min B."/>
            <person name="Park H."/>
            <person name="Kim J.-G."/>
            <person name="Cho H."/>
            <person name="Oh Y.-L."/>
            <person name="Kong W.-S."/>
            <person name="Choi I.-G."/>
        </authorList>
    </citation>
    <scope>NUCLEOTIDE SEQUENCE [LARGE SCALE GENOMIC DNA]</scope>
    <source>
        <strain evidence="2 3">9006-11</strain>
    </source>
</reference>
<organism evidence="2 3">
    <name type="scientific">Grifola frondosa</name>
    <name type="common">Maitake</name>
    <name type="synonym">Polyporus frondosus</name>
    <dbReference type="NCBI Taxonomy" id="5627"/>
    <lineage>
        <taxon>Eukaryota</taxon>
        <taxon>Fungi</taxon>
        <taxon>Dikarya</taxon>
        <taxon>Basidiomycota</taxon>
        <taxon>Agaricomycotina</taxon>
        <taxon>Agaricomycetes</taxon>
        <taxon>Polyporales</taxon>
        <taxon>Grifolaceae</taxon>
        <taxon>Grifola</taxon>
    </lineage>
</organism>
<dbReference type="OrthoDB" id="9972196at2759"/>
<dbReference type="SUPFAM" id="SSF51004">
    <property type="entry name" value="C-terminal (heme d1) domain of cytochrome cd1-nitrite reductase"/>
    <property type="match status" value="1"/>
</dbReference>
<dbReference type="STRING" id="5627.A0A1C7LZX1"/>